<dbReference type="SUPFAM" id="SSF56801">
    <property type="entry name" value="Acetyl-CoA synthetase-like"/>
    <property type="match status" value="1"/>
</dbReference>
<comment type="similarity">
    <text evidence="1">Belongs to the ATP-dependent AMP-binding enzyme family.</text>
</comment>
<accession>A0ABU3KZJ0</accession>
<evidence type="ECO:0000259" key="2">
    <source>
        <dbReference type="Pfam" id="PF00501"/>
    </source>
</evidence>
<protein>
    <submittedName>
        <fullName evidence="3">AMP-binding protein</fullName>
    </submittedName>
</protein>
<sequence length="519" mass="58016">MMNHADNLAFAIYKSLSEIKEKTLLRILQRGGEKGSDDITAGELSREAQQLAGFLKLKFGEAKNVIVYVSHHRSIYVGLLALIYAGYTIIPIPQPTREKEEGRSDFIRSLFVDALLMDHVLLGQYLLDSSEYRCESFVCSQVPKNRIVQFTSGSTSKPKGVCLTDAQILSNTKYNNQDWEFDKSDVMGSWLPLHHDMGLFGIYVFSLVCGRQTVLMSPTDFLKKPIRWLTMMEKYSVTVTGGPPFAFDFLLKSTSSEQLRQLNLQNLRRIFVGADIVPSALTETFRKLSEYCSIPRDAFFSTYGLAEAVLYVCGRPAMSCYEFDKAQHLDTRILPCILSAESANFIRIKSENDVYCSSEFGESSELNVGEIEVRLPSLFSNYLNGEEVEGWFNTGDLGYIKDDCLVVLGRNNDRVSLAGRNIYLADILALISELNIPVNTNIGLLSNSVVGRSQEPKGFENAELVLERTDKTLDANQLLVQKINECLLKELGVGNLKVTLLKRGSLARTTSGKVTRGSK</sequence>
<organism evidence="3 4">
    <name type="scientific">Pseudidiomarina fusca</name>
    <dbReference type="NCBI Taxonomy" id="2965078"/>
    <lineage>
        <taxon>Bacteria</taxon>
        <taxon>Pseudomonadati</taxon>
        <taxon>Pseudomonadota</taxon>
        <taxon>Gammaproteobacteria</taxon>
        <taxon>Alteromonadales</taxon>
        <taxon>Idiomarinaceae</taxon>
        <taxon>Pseudidiomarina</taxon>
    </lineage>
</organism>
<feature type="domain" description="AMP-dependent synthetase/ligase" evidence="2">
    <location>
        <begin position="147"/>
        <end position="324"/>
    </location>
</feature>
<dbReference type="PANTHER" id="PTHR22754">
    <property type="entry name" value="DISCO-INTERACTING PROTEIN 2 DIP2 -RELATED"/>
    <property type="match status" value="1"/>
</dbReference>
<dbReference type="Gene3D" id="3.40.50.12780">
    <property type="entry name" value="N-terminal domain of ligase-like"/>
    <property type="match status" value="1"/>
</dbReference>
<proteinExistence type="inferred from homology"/>
<dbReference type="InterPro" id="IPR045851">
    <property type="entry name" value="AMP-bd_C_sf"/>
</dbReference>
<dbReference type="PROSITE" id="PS00455">
    <property type="entry name" value="AMP_BINDING"/>
    <property type="match status" value="1"/>
</dbReference>
<evidence type="ECO:0000313" key="3">
    <source>
        <dbReference type="EMBL" id="MDT7526348.1"/>
    </source>
</evidence>
<name>A0ABU3KZJ0_9GAMM</name>
<evidence type="ECO:0000256" key="1">
    <source>
        <dbReference type="ARBA" id="ARBA00006432"/>
    </source>
</evidence>
<dbReference type="Gene3D" id="3.30.300.30">
    <property type="match status" value="1"/>
</dbReference>
<gene>
    <name evidence="3" type="ORF">NOG12_09690</name>
</gene>
<evidence type="ECO:0000313" key="4">
    <source>
        <dbReference type="Proteomes" id="UP001305027"/>
    </source>
</evidence>
<dbReference type="RefSeq" id="WP_313933132.1">
    <property type="nucleotide sequence ID" value="NZ_JANFPJ010000018.1"/>
</dbReference>
<dbReference type="Proteomes" id="UP001305027">
    <property type="component" value="Unassembled WGS sequence"/>
</dbReference>
<reference evidence="3 4" key="1">
    <citation type="submission" date="2022-07" db="EMBL/GenBank/DDBJ databases">
        <title>Pseudidiomarina sp. nov, a marine bacterium isolated from Pacific Ocean.</title>
        <authorList>
            <person name="Wang Y."/>
        </authorList>
    </citation>
    <scope>NUCLEOTIDE SEQUENCE [LARGE SCALE GENOMIC DNA]</scope>
    <source>
        <strain evidence="3 4">GXY010</strain>
    </source>
</reference>
<dbReference type="InterPro" id="IPR000873">
    <property type="entry name" value="AMP-dep_synth/lig_dom"/>
</dbReference>
<dbReference type="InterPro" id="IPR042099">
    <property type="entry name" value="ANL_N_sf"/>
</dbReference>
<dbReference type="Pfam" id="PF00501">
    <property type="entry name" value="AMP-binding"/>
    <property type="match status" value="1"/>
</dbReference>
<dbReference type="EMBL" id="JANFPJ010000018">
    <property type="protein sequence ID" value="MDT7526348.1"/>
    <property type="molecule type" value="Genomic_DNA"/>
</dbReference>
<keyword evidence="4" id="KW-1185">Reference proteome</keyword>
<dbReference type="PANTHER" id="PTHR22754:SF32">
    <property type="entry name" value="DISCO-INTERACTING PROTEIN 2"/>
    <property type="match status" value="1"/>
</dbReference>
<comment type="caution">
    <text evidence="3">The sequence shown here is derived from an EMBL/GenBank/DDBJ whole genome shotgun (WGS) entry which is preliminary data.</text>
</comment>
<dbReference type="InterPro" id="IPR020845">
    <property type="entry name" value="AMP-binding_CS"/>
</dbReference>